<sequence>MGLIGEVGIAQINKNGEELCGDVVDIIRSSDDTVVVLSDGLGSGVKANILANLTAKIASQMIFQDIPVEDVVNTLVATLPTCKTRGIAYSTFSILRLYTNGIVYLVDFDGCPMVRINDDGLELVATSPTDMGGRTINEASFRMNAGETLIIVSDGVTQAGLGDLFPLGLGAEGLIDTLERYVDLEDSVQTIANRVVNICKSYYQGEPGDDTTCVVMRLKEESRAVLMTGPPASPSDDARMVRRFLSADGIHIIAGGTTAQIFCREAGRDLHSDFTYVSDTIPPISRIAGVDLTTEGVITLSEVRRLLETHELPAAEDGASLMLQYLLDADRITVLQGCAENPAMKEGQVVSLDLRDVVVEKLVKALRGMGKIVEVEQF</sequence>
<keyword evidence="1" id="KW-0378">Hydrolase</keyword>
<dbReference type="Pfam" id="PF07228">
    <property type="entry name" value="SpoIIE"/>
    <property type="match status" value="1"/>
</dbReference>
<evidence type="ECO:0000259" key="2">
    <source>
        <dbReference type="SMART" id="SM00331"/>
    </source>
</evidence>
<dbReference type="RefSeq" id="WP_091792330.1">
    <property type="nucleotide sequence ID" value="NZ_FNAF01000015.1"/>
</dbReference>
<feature type="domain" description="PPM-type phosphatase" evidence="2">
    <location>
        <begin position="4"/>
        <end position="218"/>
    </location>
</feature>
<dbReference type="AlphaFoldDB" id="A0A1G6ZSD9"/>
<protein>
    <submittedName>
        <fullName evidence="3">Stage II sporulation protein E (SpoIIE)</fullName>
    </submittedName>
</protein>
<dbReference type="GO" id="GO:0016791">
    <property type="term" value="F:phosphatase activity"/>
    <property type="evidence" value="ECO:0007669"/>
    <property type="project" value="TreeGrafter"/>
</dbReference>
<proteinExistence type="predicted"/>
<evidence type="ECO:0000313" key="4">
    <source>
        <dbReference type="Proteomes" id="UP000198995"/>
    </source>
</evidence>
<dbReference type="STRING" id="2741.SAMN04489866_1159"/>
<dbReference type="PANTHER" id="PTHR43156">
    <property type="entry name" value="STAGE II SPORULATION PROTEIN E-RELATED"/>
    <property type="match status" value="1"/>
</dbReference>
<evidence type="ECO:0000256" key="1">
    <source>
        <dbReference type="ARBA" id="ARBA00022801"/>
    </source>
</evidence>
<dbReference type="InterPro" id="IPR001932">
    <property type="entry name" value="PPM-type_phosphatase-like_dom"/>
</dbReference>
<dbReference type="InterPro" id="IPR052016">
    <property type="entry name" value="Bact_Sigma-Reg"/>
</dbReference>
<evidence type="ECO:0000313" key="3">
    <source>
        <dbReference type="EMBL" id="SDE05313.1"/>
    </source>
</evidence>
<dbReference type="Proteomes" id="UP000198995">
    <property type="component" value="Unassembled WGS sequence"/>
</dbReference>
<dbReference type="InterPro" id="IPR036457">
    <property type="entry name" value="PPM-type-like_dom_sf"/>
</dbReference>
<reference evidence="3 4" key="1">
    <citation type="submission" date="2016-10" db="EMBL/GenBank/DDBJ databases">
        <authorList>
            <person name="de Groot N.N."/>
        </authorList>
    </citation>
    <scope>NUCLEOTIDE SEQUENCE [LARGE SCALE GENOMIC DNA]</scope>
    <source>
        <strain evidence="3 4">DSM 20475</strain>
    </source>
</reference>
<dbReference type="SUPFAM" id="SSF81606">
    <property type="entry name" value="PP2C-like"/>
    <property type="match status" value="1"/>
</dbReference>
<keyword evidence="4" id="KW-1185">Reference proteome</keyword>
<gene>
    <name evidence="3" type="ORF">SAMN04489866_1159</name>
</gene>
<dbReference type="EMBL" id="FNAF01000015">
    <property type="protein sequence ID" value="SDE05313.1"/>
    <property type="molecule type" value="Genomic_DNA"/>
</dbReference>
<organism evidence="3 4">
    <name type="scientific">Peptococcus niger</name>
    <dbReference type="NCBI Taxonomy" id="2741"/>
    <lineage>
        <taxon>Bacteria</taxon>
        <taxon>Bacillati</taxon>
        <taxon>Bacillota</taxon>
        <taxon>Clostridia</taxon>
        <taxon>Eubacteriales</taxon>
        <taxon>Peptococcaceae</taxon>
        <taxon>Peptococcus</taxon>
    </lineage>
</organism>
<dbReference type="PANTHER" id="PTHR43156:SF2">
    <property type="entry name" value="STAGE II SPORULATION PROTEIN E"/>
    <property type="match status" value="1"/>
</dbReference>
<accession>A0A1G6ZSD9</accession>
<dbReference type="SMART" id="SM00331">
    <property type="entry name" value="PP2C_SIG"/>
    <property type="match status" value="1"/>
</dbReference>
<dbReference type="OrthoDB" id="1090916at2"/>
<dbReference type="Gene3D" id="3.60.40.10">
    <property type="entry name" value="PPM-type phosphatase domain"/>
    <property type="match status" value="1"/>
</dbReference>
<name>A0A1G6ZSD9_PEPNI</name>